<dbReference type="VEuPathDB" id="AmoebaDB:EHI5A_027400"/>
<dbReference type="EMBL" id="AK421147">
    <property type="protein sequence ID" value="BAN39714.1"/>
    <property type="molecule type" value="mRNA"/>
</dbReference>
<dbReference type="SUPFAM" id="SSF56655">
    <property type="entry name" value="Carbohydrate phosphatase"/>
    <property type="match status" value="1"/>
</dbReference>
<dbReference type="PDBsum" id="4O7I"/>
<dbReference type="PRINTS" id="PR00377">
    <property type="entry name" value="IMPHPHTASES"/>
</dbReference>
<keyword evidence="4 8" id="KW-0479">Metal-binding</keyword>
<feature type="binding site" evidence="8">
    <location>
        <position position="120"/>
    </location>
    <ligand>
        <name>Mg(2+)</name>
        <dbReference type="ChEBI" id="CHEBI:18420"/>
        <label>1</label>
        <note>catalytic</note>
    </ligand>
</feature>
<dbReference type="VEuPathDB" id="AmoebaDB:EHI8A_056440"/>
<dbReference type="PANTHER" id="PTHR43200">
    <property type="entry name" value="PHOSPHATASE"/>
    <property type="match status" value="1"/>
</dbReference>
<dbReference type="Proteomes" id="UP000078387">
    <property type="component" value="Unassembled WGS sequence"/>
</dbReference>
<dbReference type="EC" id="3.1.3.7" evidence="3"/>
<evidence type="ECO:0000256" key="7">
    <source>
        <dbReference type="ARBA" id="ARBA00075945"/>
    </source>
</evidence>
<feature type="binding site" evidence="8">
    <location>
        <position position="121"/>
    </location>
    <ligand>
        <name>Mg(2+)</name>
        <dbReference type="ChEBI" id="CHEBI:18420"/>
        <label>1</label>
        <note>catalytic</note>
    </ligand>
</feature>
<dbReference type="VEuPathDB" id="AmoebaDB:KM1_041910"/>
<dbReference type="GO" id="GO:0008441">
    <property type="term" value="F:3'(2'),5'-bisphosphate nucleotidase activity"/>
    <property type="evidence" value="ECO:0007669"/>
    <property type="project" value="UniProtKB-EC"/>
</dbReference>
<evidence type="ECO:0000256" key="1">
    <source>
        <dbReference type="ARBA" id="ARBA00001946"/>
    </source>
</evidence>
<dbReference type="FunFam" id="3.30.540.10:FF:000039">
    <property type="entry name" value="SAL1 phosphatase, putative"/>
    <property type="match status" value="1"/>
</dbReference>
<feature type="binding site" evidence="8">
    <location>
        <position position="257"/>
    </location>
    <ligand>
        <name>Mg(2+)</name>
        <dbReference type="ChEBI" id="CHEBI:18420"/>
        <label>1</label>
        <note>catalytic</note>
    </ligand>
</feature>
<dbReference type="AlphaFoldDB" id="A0A5K1USF8"/>
<dbReference type="PDBsum" id="4HXV"/>
<dbReference type="InterPro" id="IPR020550">
    <property type="entry name" value="Inositol_monophosphatase_CS"/>
</dbReference>
<comment type="similarity">
    <text evidence="2">Belongs to the inositol monophosphatase superfamily.</text>
</comment>
<accession>A0A5K1USF8</accession>
<evidence type="ECO:0000256" key="4">
    <source>
        <dbReference type="ARBA" id="ARBA00022723"/>
    </source>
</evidence>
<comment type="cofactor">
    <cofactor evidence="1 8">
        <name>Mg(2+)</name>
        <dbReference type="ChEBI" id="CHEBI:18420"/>
    </cofactor>
</comment>
<gene>
    <name evidence="10" type="ORF">CL6EHI_193350</name>
</gene>
<dbReference type="HOGENOM" id="CLU_033446_1_1_1"/>
<dbReference type="OMA" id="MSYQQER"/>
<dbReference type="CDD" id="cd01517">
    <property type="entry name" value="PAP_phosphatase"/>
    <property type="match status" value="1"/>
</dbReference>
<feature type="binding site" evidence="8">
    <location>
        <position position="118"/>
    </location>
    <ligand>
        <name>Mg(2+)</name>
        <dbReference type="ChEBI" id="CHEBI:18420"/>
        <label>1</label>
        <note>catalytic</note>
    </ligand>
</feature>
<dbReference type="Pfam" id="PF00459">
    <property type="entry name" value="Inositol_P"/>
    <property type="match status" value="1"/>
</dbReference>
<evidence type="ECO:0000313" key="10">
    <source>
        <dbReference type="EMBL" id="GAT96396.1"/>
    </source>
</evidence>
<dbReference type="Gene3D" id="3.40.190.80">
    <property type="match status" value="1"/>
</dbReference>
<evidence type="ECO:0000256" key="3">
    <source>
        <dbReference type="ARBA" id="ARBA00012633"/>
    </source>
</evidence>
<dbReference type="SMR" id="A0A5K1USF8"/>
<dbReference type="InterPro" id="IPR051090">
    <property type="entry name" value="Inositol_monoP_superfamily"/>
</dbReference>
<name>A0A5K1USF8_ENTHI</name>
<dbReference type="PROSITE" id="PS00630">
    <property type="entry name" value="IMP_2"/>
    <property type="match status" value="1"/>
</dbReference>
<reference evidence="9" key="1">
    <citation type="submission" date="2012-06" db="EMBL/GenBank/DDBJ databases">
        <title>Short 5' UTR of Entamoeba genes.</title>
        <authorList>
            <person name="Hiranuka K."/>
            <person name="Kumagai M."/>
            <person name="Wakaguri H."/>
            <person name="Suzuki Y."/>
            <person name="Sugano S."/>
            <person name="Watanabe J."/>
            <person name="Makioka A."/>
        </authorList>
    </citation>
    <scope>NUCLEOTIDE SEQUENCE</scope>
    <source>
        <strain evidence="9">HM-1:IMSS</strain>
    </source>
</reference>
<feature type="binding site" evidence="8">
    <location>
        <position position="69"/>
    </location>
    <ligand>
        <name>Mg(2+)</name>
        <dbReference type="ChEBI" id="CHEBI:18420"/>
        <label>1</label>
        <note>catalytic</note>
    </ligand>
</feature>
<dbReference type="GO" id="GO:0046872">
    <property type="term" value="F:metal ion binding"/>
    <property type="evidence" value="ECO:0007669"/>
    <property type="project" value="UniProtKB-KW"/>
</dbReference>
<dbReference type="InterPro" id="IPR020583">
    <property type="entry name" value="Inositol_monoP_metal-BS"/>
</dbReference>
<evidence type="ECO:0000256" key="6">
    <source>
        <dbReference type="ARBA" id="ARBA00022842"/>
    </source>
</evidence>
<keyword evidence="6 8" id="KW-0460">Magnesium</keyword>
<dbReference type="PANTHER" id="PTHR43200:SF6">
    <property type="entry name" value="3'(2'),5'-BISPHOSPHATE NUCLEOTIDASE"/>
    <property type="match status" value="1"/>
</dbReference>
<dbReference type="InterPro" id="IPR000760">
    <property type="entry name" value="Inositol_monophosphatase-like"/>
</dbReference>
<accession>S0AXP7</accession>
<evidence type="ECO:0000256" key="8">
    <source>
        <dbReference type="PIRSR" id="PIRSR600760-2"/>
    </source>
</evidence>
<proteinExistence type="evidence at transcript level"/>
<dbReference type="GO" id="GO:0046854">
    <property type="term" value="P:phosphatidylinositol phosphate biosynthetic process"/>
    <property type="evidence" value="ECO:0007669"/>
    <property type="project" value="InterPro"/>
</dbReference>
<keyword evidence="5" id="KW-0378">Hydrolase</keyword>
<evidence type="ECO:0000256" key="5">
    <source>
        <dbReference type="ARBA" id="ARBA00022801"/>
    </source>
</evidence>
<protein>
    <recommendedName>
        <fullName evidence="3">3'(2'),5'-bisphosphate nucleotidase</fullName>
        <ecNumber evidence="3">3.1.3.7</ecNumber>
    </recommendedName>
    <alternativeName>
        <fullName evidence="7">Inositol-1,4-bisphosphate 1-phosphatase</fullName>
    </alternativeName>
</protein>
<evidence type="ECO:0000313" key="9">
    <source>
        <dbReference type="EMBL" id="BAN39714.1"/>
    </source>
</evidence>
<evidence type="ECO:0000256" key="2">
    <source>
        <dbReference type="ARBA" id="ARBA00009759"/>
    </source>
</evidence>
<dbReference type="VEuPathDB" id="AmoebaDB:EHI_193350"/>
<dbReference type="Gene3D" id="3.30.540.10">
    <property type="entry name" value="Fructose-1,6-Bisphosphatase, subunit A, domain 1"/>
    <property type="match status" value="1"/>
</dbReference>
<sequence>MSFDKELALALEIVQVSCKITTSVAEHTLTDQTQIKNDKSPVTVGDYSVQAYVNKKIHETFPEDQIVAEEDTKTIPEDIFAKVCKHVQIYSDMKDDEIRKSIDLGNSTGGKGRHWVLDPIDGTLGFLRREQYAVCLAFMIDGDIKVGVLGCPNFEGGLIVAAQKGCGAKMFSVNDIKNGKDIHVSTTPKTSDMCFCESVEVSHTDQSRSKTITERLQVTKPPVRMDSQCKYMAIASGRADVYLRLPRNLSYQEKIWDHAAGYLIVKEAGGKVTDIYGNDLDFSLGRTLCNNHGIVASNGILHEETVNVVKDVLSDLK</sequence>
<dbReference type="EMBL" id="BDEQ01000001">
    <property type="protein sequence ID" value="GAT96396.1"/>
    <property type="molecule type" value="Genomic_DNA"/>
</dbReference>
<dbReference type="FunFam" id="3.40.190.80:FF:000003">
    <property type="entry name" value="PAP-specific phosphatase HAL2-like"/>
    <property type="match status" value="1"/>
</dbReference>
<dbReference type="VEuPathDB" id="AmoebaDB:EHI7A_131350"/>
<dbReference type="PROSITE" id="PS00629">
    <property type="entry name" value="IMP_1"/>
    <property type="match status" value="1"/>
</dbReference>
<organism evidence="10 11">
    <name type="scientific">Entamoeba histolytica</name>
    <dbReference type="NCBI Taxonomy" id="5759"/>
    <lineage>
        <taxon>Eukaryota</taxon>
        <taxon>Amoebozoa</taxon>
        <taxon>Evosea</taxon>
        <taxon>Archamoebae</taxon>
        <taxon>Mastigamoebida</taxon>
        <taxon>Entamoebidae</taxon>
        <taxon>Entamoeba</taxon>
    </lineage>
</organism>
<evidence type="ECO:0000313" key="11">
    <source>
        <dbReference type="Proteomes" id="UP000078387"/>
    </source>
</evidence>
<dbReference type="GO" id="GO:0000103">
    <property type="term" value="P:sulfate assimilation"/>
    <property type="evidence" value="ECO:0007669"/>
    <property type="project" value="TreeGrafter"/>
</dbReference>
<reference evidence="10 11" key="2">
    <citation type="submission" date="2016-05" db="EMBL/GenBank/DDBJ databases">
        <title>First whole genome sequencing of Entamoeba histolytica HM1:IMSS-clone-6.</title>
        <authorList>
            <person name="Mukherjee Avik.K."/>
            <person name="Izumyama S."/>
            <person name="Nakada-Tsukui K."/>
            <person name="Nozaki T."/>
        </authorList>
    </citation>
    <scope>NUCLEOTIDE SEQUENCE [LARGE SCALE GENOMIC DNA]</scope>
    <source>
        <strain evidence="10 11">HM1:IMSS clone 6</strain>
    </source>
</reference>